<evidence type="ECO:0008006" key="3">
    <source>
        <dbReference type="Google" id="ProtNLM"/>
    </source>
</evidence>
<organism evidence="1 2">
    <name type="scientific">Amycolatopsis thailandensis</name>
    <dbReference type="NCBI Taxonomy" id="589330"/>
    <lineage>
        <taxon>Bacteria</taxon>
        <taxon>Bacillati</taxon>
        <taxon>Actinomycetota</taxon>
        <taxon>Actinomycetes</taxon>
        <taxon>Pseudonocardiales</taxon>
        <taxon>Pseudonocardiaceae</taxon>
        <taxon>Amycolatopsis</taxon>
    </lineage>
</organism>
<name>A0A229RUB7_9PSEU</name>
<proteinExistence type="predicted"/>
<evidence type="ECO:0000313" key="1">
    <source>
        <dbReference type="EMBL" id="OXM50283.1"/>
    </source>
</evidence>
<accession>A0A229RUB7</accession>
<dbReference type="Pfam" id="PF12079">
    <property type="entry name" value="DUF3558"/>
    <property type="match status" value="1"/>
</dbReference>
<evidence type="ECO:0000313" key="2">
    <source>
        <dbReference type="Proteomes" id="UP000215223"/>
    </source>
</evidence>
<keyword evidence="2" id="KW-1185">Reference proteome</keyword>
<dbReference type="PROSITE" id="PS51257">
    <property type="entry name" value="PROKAR_LIPOPROTEIN"/>
    <property type="match status" value="1"/>
</dbReference>
<dbReference type="OrthoDB" id="3627405at2"/>
<protein>
    <recommendedName>
        <fullName evidence="3">DUF3558 domain-containing protein</fullName>
    </recommendedName>
</protein>
<dbReference type="AlphaFoldDB" id="A0A229RUB7"/>
<dbReference type="EMBL" id="NMQT01000102">
    <property type="protein sequence ID" value="OXM50283.1"/>
    <property type="molecule type" value="Genomic_DNA"/>
</dbReference>
<reference evidence="1 2" key="1">
    <citation type="submission" date="2017-07" db="EMBL/GenBank/DDBJ databases">
        <title>Amycolatopsis thailandensis Genome sequencing and assembly.</title>
        <authorList>
            <person name="Kaur N."/>
            <person name="Mayilraj S."/>
        </authorList>
    </citation>
    <scope>NUCLEOTIDE SEQUENCE [LARGE SCALE GENOMIC DNA]</scope>
    <source>
        <strain evidence="1 2">JCM 16380</strain>
    </source>
</reference>
<dbReference type="Proteomes" id="UP000215223">
    <property type="component" value="Unassembled WGS sequence"/>
</dbReference>
<dbReference type="InterPro" id="IPR024520">
    <property type="entry name" value="DUF3558"/>
</dbReference>
<gene>
    <name evidence="1" type="ORF">CFP71_28035</name>
</gene>
<sequence length="214" mass="22588">MEQKSGMTAPSRLAVELSGALMVTLILTACTPGPADTPLPGPTATRTIGLTTTKPPYAGAPAVRDPLPATVVAGDPCTTALTPEQVKQVLDTGVTGKRDPGEWPGPTCLWENPVTARTIRVAYATKRRDGLSAVYPSTSPDEGGVWRELIVAGFPAVATTRDPQWHCTVTLGLADDVSAEVSLIGRTDNRGDWCKDAEKTAELVVRTLKDRAGR</sequence>
<comment type="caution">
    <text evidence="1">The sequence shown here is derived from an EMBL/GenBank/DDBJ whole genome shotgun (WGS) entry which is preliminary data.</text>
</comment>